<keyword evidence="5" id="KW-1133">Transmembrane helix</keyword>
<keyword evidence="4" id="KW-0812">Transmembrane</keyword>
<evidence type="ECO:0000256" key="2">
    <source>
        <dbReference type="ARBA" id="ARBA00006679"/>
    </source>
</evidence>
<comment type="similarity">
    <text evidence="2">Belongs to the DoxX family.</text>
</comment>
<dbReference type="KEGG" id="hadh:FRZ61_13500"/>
<name>A0A5J6MXJ5_9PROT</name>
<dbReference type="Pfam" id="PF07681">
    <property type="entry name" value="DoxX"/>
    <property type="match status" value="1"/>
</dbReference>
<dbReference type="PANTHER" id="PTHR33452:SF1">
    <property type="entry name" value="INNER MEMBRANE PROTEIN YPHA-RELATED"/>
    <property type="match status" value="1"/>
</dbReference>
<dbReference type="OrthoDB" id="121744at2"/>
<keyword evidence="6" id="KW-0472">Membrane</keyword>
<dbReference type="GO" id="GO:0005886">
    <property type="term" value="C:plasma membrane"/>
    <property type="evidence" value="ECO:0007669"/>
    <property type="project" value="UniProtKB-SubCell"/>
</dbReference>
<evidence type="ECO:0000256" key="4">
    <source>
        <dbReference type="ARBA" id="ARBA00022692"/>
    </source>
</evidence>
<accession>A0A5J6MXJ5</accession>
<reference evidence="7 8" key="1">
    <citation type="submission" date="2019-08" db="EMBL/GenBank/DDBJ databases">
        <title>Hyperibacter terrae gen. nov., sp. nov. and Hyperibacter viscosus sp. nov., two new members in the family Rhodospirillaceae isolated from the rhizosphere of Hypericum perforatum.</title>
        <authorList>
            <person name="Noviana Z."/>
        </authorList>
    </citation>
    <scope>NUCLEOTIDE SEQUENCE [LARGE SCALE GENOMIC DNA]</scope>
    <source>
        <strain evidence="7 8">R5959</strain>
    </source>
</reference>
<evidence type="ECO:0000313" key="7">
    <source>
        <dbReference type="EMBL" id="QEX21425.1"/>
    </source>
</evidence>
<dbReference type="RefSeq" id="WP_151115948.1">
    <property type="nucleotide sequence ID" value="NZ_CP042582.1"/>
</dbReference>
<dbReference type="InterPro" id="IPR032808">
    <property type="entry name" value="DoxX"/>
</dbReference>
<evidence type="ECO:0000256" key="5">
    <source>
        <dbReference type="ARBA" id="ARBA00022989"/>
    </source>
</evidence>
<dbReference type="EMBL" id="CP042582">
    <property type="protein sequence ID" value="QEX21425.1"/>
    <property type="molecule type" value="Genomic_DNA"/>
</dbReference>
<protein>
    <recommendedName>
        <fullName evidence="9">DoxX family protein</fullName>
    </recommendedName>
</protein>
<evidence type="ECO:0000256" key="6">
    <source>
        <dbReference type="ARBA" id="ARBA00023136"/>
    </source>
</evidence>
<evidence type="ECO:0008006" key="9">
    <source>
        <dbReference type="Google" id="ProtNLM"/>
    </source>
</evidence>
<keyword evidence="8" id="KW-1185">Reference proteome</keyword>
<dbReference type="PANTHER" id="PTHR33452">
    <property type="entry name" value="OXIDOREDUCTASE CATD-RELATED"/>
    <property type="match status" value="1"/>
</dbReference>
<proteinExistence type="inferred from homology"/>
<dbReference type="InterPro" id="IPR051907">
    <property type="entry name" value="DoxX-like_oxidoreductase"/>
</dbReference>
<evidence type="ECO:0000256" key="1">
    <source>
        <dbReference type="ARBA" id="ARBA00004651"/>
    </source>
</evidence>
<evidence type="ECO:0000256" key="3">
    <source>
        <dbReference type="ARBA" id="ARBA00022475"/>
    </source>
</evidence>
<comment type="subcellular location">
    <subcellularLocation>
        <location evidence="1">Cell membrane</location>
        <topology evidence="1">Multi-pass membrane protein</topology>
    </subcellularLocation>
</comment>
<dbReference type="Proteomes" id="UP000325797">
    <property type="component" value="Chromosome"/>
</dbReference>
<sequence length="157" mass="17063">MATRSSGLGQGRLIGTAQSVLDWLDQVPAALPALVLRLGVALAFWRSGLTKLPFGNDTVITLFREEYRVPVLPPELAAYLATTIELSCPVLLLLGLLTRPAAAVMLAQTLVIQLFVYPENYPDHLLWAGPLLYLVLRGAGRWSLDAAIRDRMLGAGQ</sequence>
<evidence type="ECO:0000313" key="8">
    <source>
        <dbReference type="Proteomes" id="UP000325797"/>
    </source>
</evidence>
<gene>
    <name evidence="7" type="ORF">FRZ61_13500</name>
</gene>
<dbReference type="AlphaFoldDB" id="A0A5J6MXJ5"/>
<keyword evidence="3" id="KW-1003">Cell membrane</keyword>
<organism evidence="7 8">
    <name type="scientific">Hypericibacter adhaerens</name>
    <dbReference type="NCBI Taxonomy" id="2602016"/>
    <lineage>
        <taxon>Bacteria</taxon>
        <taxon>Pseudomonadati</taxon>
        <taxon>Pseudomonadota</taxon>
        <taxon>Alphaproteobacteria</taxon>
        <taxon>Rhodospirillales</taxon>
        <taxon>Dongiaceae</taxon>
        <taxon>Hypericibacter</taxon>
    </lineage>
</organism>